<keyword evidence="4" id="KW-1185">Reference proteome</keyword>
<gene>
    <name evidence="3" type="ORF">FisN_13Lh126</name>
</gene>
<feature type="domain" description="DUF6824" evidence="2">
    <location>
        <begin position="52"/>
        <end position="142"/>
    </location>
</feature>
<evidence type="ECO:0000313" key="4">
    <source>
        <dbReference type="Proteomes" id="UP000198406"/>
    </source>
</evidence>
<protein>
    <recommendedName>
        <fullName evidence="2">DUF6824 domain-containing protein</fullName>
    </recommendedName>
</protein>
<dbReference type="EMBL" id="BDSP01000053">
    <property type="protein sequence ID" value="GAX12655.1"/>
    <property type="molecule type" value="Genomic_DNA"/>
</dbReference>
<name>A0A1Z5JF69_FISSO</name>
<dbReference type="Pfam" id="PF20710">
    <property type="entry name" value="DUF6824"/>
    <property type="match status" value="1"/>
</dbReference>
<evidence type="ECO:0000256" key="1">
    <source>
        <dbReference type="SAM" id="MobiDB-lite"/>
    </source>
</evidence>
<sequence length="456" mass="50711">MANHFGSNTNSISVKQQNMQPMDAKQQRVSGSYSAGFSGVAIRRIREPHKHDVLSGRGGGINSHEGNVQFRKWVADRKNDYNLAANKAAKAEVAKEVIAMVQSQDPPGRFLQKDPSSMGNSSWWIELDDEKIMAKTSQALREGAPQIRAAHKDELLENRARSNTRRIKETVPISPKKRKIGYVEPDEVITRMADKPRVLSILQQNMKAAQETGKDEPLEFEQPEKRFRTAFNGQTLSPYDDTPPLTAAPAPDIIPLESAMMPPPAVMRSNSSFARTNSLALSDISAGDFDVNEDFVNPFENESDLESLHGFAIPPRLGVYRESSVSSDMGGYEALFGPAPPKPPRRTFAPSGVRVKSISSQSNKNEIQNDFLPPFGETESLHDWNRGPIISHKMKSPSRSLSGLSELPEISHLNSDFSEGVKEIYDALHREDDEAYFAWPRRSSSSVFSYAPSDRQ</sequence>
<proteinExistence type="predicted"/>
<dbReference type="OrthoDB" id="48310at2759"/>
<dbReference type="InterPro" id="IPR049227">
    <property type="entry name" value="DUF6824"/>
</dbReference>
<reference evidence="3 4" key="1">
    <citation type="journal article" date="2015" name="Plant Cell">
        <title>Oil accumulation by the oleaginous diatom Fistulifera solaris as revealed by the genome and transcriptome.</title>
        <authorList>
            <person name="Tanaka T."/>
            <person name="Maeda Y."/>
            <person name="Veluchamy A."/>
            <person name="Tanaka M."/>
            <person name="Abida H."/>
            <person name="Marechal E."/>
            <person name="Bowler C."/>
            <person name="Muto M."/>
            <person name="Sunaga Y."/>
            <person name="Tanaka M."/>
            <person name="Yoshino T."/>
            <person name="Taniguchi T."/>
            <person name="Fukuda Y."/>
            <person name="Nemoto M."/>
            <person name="Matsumoto M."/>
            <person name="Wong P.S."/>
            <person name="Aburatani S."/>
            <person name="Fujibuchi W."/>
        </authorList>
    </citation>
    <scope>NUCLEOTIDE SEQUENCE [LARGE SCALE GENOMIC DNA]</scope>
    <source>
        <strain evidence="3 4">JPCC DA0580</strain>
    </source>
</reference>
<accession>A0A1Z5JF69</accession>
<dbReference type="AlphaFoldDB" id="A0A1Z5JF69"/>
<evidence type="ECO:0000259" key="2">
    <source>
        <dbReference type="Pfam" id="PF20710"/>
    </source>
</evidence>
<feature type="region of interest" description="Disordered" evidence="1">
    <location>
        <begin position="1"/>
        <end position="24"/>
    </location>
</feature>
<dbReference type="InParanoid" id="A0A1Z5JF69"/>
<comment type="caution">
    <text evidence="3">The sequence shown here is derived from an EMBL/GenBank/DDBJ whole genome shotgun (WGS) entry which is preliminary data.</text>
</comment>
<feature type="compositionally biased region" description="Polar residues" evidence="1">
    <location>
        <begin position="1"/>
        <end position="20"/>
    </location>
</feature>
<dbReference type="Proteomes" id="UP000198406">
    <property type="component" value="Unassembled WGS sequence"/>
</dbReference>
<evidence type="ECO:0000313" key="3">
    <source>
        <dbReference type="EMBL" id="GAX12655.1"/>
    </source>
</evidence>
<organism evidence="3 4">
    <name type="scientific">Fistulifera solaris</name>
    <name type="common">Oleaginous diatom</name>
    <dbReference type="NCBI Taxonomy" id="1519565"/>
    <lineage>
        <taxon>Eukaryota</taxon>
        <taxon>Sar</taxon>
        <taxon>Stramenopiles</taxon>
        <taxon>Ochrophyta</taxon>
        <taxon>Bacillariophyta</taxon>
        <taxon>Bacillariophyceae</taxon>
        <taxon>Bacillariophycidae</taxon>
        <taxon>Naviculales</taxon>
        <taxon>Naviculaceae</taxon>
        <taxon>Fistulifera</taxon>
    </lineage>
</organism>